<gene>
    <name evidence="1" type="ORF">RHMOL_Rhmol12G0164700</name>
</gene>
<reference evidence="1" key="1">
    <citation type="submission" date="2022-02" db="EMBL/GenBank/DDBJ databases">
        <title>Plant Genome Project.</title>
        <authorList>
            <person name="Zhang R.-G."/>
        </authorList>
    </citation>
    <scope>NUCLEOTIDE SEQUENCE</scope>
    <source>
        <strain evidence="1">AT1</strain>
    </source>
</reference>
<dbReference type="Proteomes" id="UP001062846">
    <property type="component" value="Chromosome 12"/>
</dbReference>
<organism evidence="1 2">
    <name type="scientific">Rhododendron molle</name>
    <name type="common">Chinese azalea</name>
    <name type="synonym">Azalea mollis</name>
    <dbReference type="NCBI Taxonomy" id="49168"/>
    <lineage>
        <taxon>Eukaryota</taxon>
        <taxon>Viridiplantae</taxon>
        <taxon>Streptophyta</taxon>
        <taxon>Embryophyta</taxon>
        <taxon>Tracheophyta</taxon>
        <taxon>Spermatophyta</taxon>
        <taxon>Magnoliopsida</taxon>
        <taxon>eudicotyledons</taxon>
        <taxon>Gunneridae</taxon>
        <taxon>Pentapetalae</taxon>
        <taxon>asterids</taxon>
        <taxon>Ericales</taxon>
        <taxon>Ericaceae</taxon>
        <taxon>Ericoideae</taxon>
        <taxon>Rhodoreae</taxon>
        <taxon>Rhododendron</taxon>
    </lineage>
</organism>
<proteinExistence type="predicted"/>
<keyword evidence="2" id="KW-1185">Reference proteome</keyword>
<evidence type="ECO:0000313" key="1">
    <source>
        <dbReference type="EMBL" id="KAI8528662.1"/>
    </source>
</evidence>
<comment type="caution">
    <text evidence="1">The sequence shown here is derived from an EMBL/GenBank/DDBJ whole genome shotgun (WGS) entry which is preliminary data.</text>
</comment>
<protein>
    <submittedName>
        <fullName evidence="1">Uncharacterized protein</fullName>
    </submittedName>
</protein>
<evidence type="ECO:0000313" key="2">
    <source>
        <dbReference type="Proteomes" id="UP001062846"/>
    </source>
</evidence>
<name>A0ACC0LJV6_RHOML</name>
<accession>A0ACC0LJV6</accession>
<dbReference type="EMBL" id="CM046399">
    <property type="protein sequence ID" value="KAI8528662.1"/>
    <property type="molecule type" value="Genomic_DNA"/>
</dbReference>
<sequence>MQGVYFPPKNIKYSHGNWFELVVGGLHPAYYTLVIVGAGFYGNSPVWYAKNTWGKSWGEDGYIFPPRERMQVV</sequence>